<feature type="region of interest" description="Disordered" evidence="1">
    <location>
        <begin position="62"/>
        <end position="139"/>
    </location>
</feature>
<protein>
    <recommendedName>
        <fullName evidence="2">Rab-GAP TBC domain-containing protein</fullName>
    </recommendedName>
</protein>
<dbReference type="Pfam" id="PF00566">
    <property type="entry name" value="RabGAP-TBC"/>
    <property type="match status" value="1"/>
</dbReference>
<feature type="compositionally biased region" description="Polar residues" evidence="1">
    <location>
        <begin position="62"/>
        <end position="74"/>
    </location>
</feature>
<dbReference type="SMART" id="SM00164">
    <property type="entry name" value="TBC"/>
    <property type="match status" value="1"/>
</dbReference>
<name>A0AAN7TXY9_9MYCE</name>
<evidence type="ECO:0000313" key="4">
    <source>
        <dbReference type="Proteomes" id="UP001344447"/>
    </source>
</evidence>
<sequence>MDTKIDHQPTIQEDKDIINVFDIKCNVSSINDSNVMNISGGGDVGGNSCCISEDSLQKGIIRNSSSSGTINNILETGENNDNNDDNNDENNNDNNNQSNNNDTSNITTPPITTNSSSLSTKTFIESPKSTSSDSSSVSSSIYEPIVKEINDFINPPSLSSSQSLINNQEKEEKNMVENKQIVNNNNSSENNILSDSISSDSGSDSNRDEISTTTTTTTSSTISPTIKAVTRTSPFYNSKPPDIRPEVNGFPLRLHHMKTKEYIWLQLIHNYTHDNMINNEILKSIRVGLPRRIRGYVWRFFSGAIELERKNIGVYQHFLGKHSEEYEYKISKDISRTFPNNPYFNNEQGQNSLFRILKAYSIMDPEIGYTQGMSFIAAVLLSEMDETESFWTFTSIMKNYKLSTLFCNDLSLLRQYLYVIDRLIETLLPKLFSHFKEIGVTPVLFASEWISTLFTYNFDLPISKRLLDVFFIEGRFYLHRMSLAILKIYEKQLIDFEFEDAVEFLKKLGTQIDPDLLLKTSDSLPLTIPMIEDFEKEFHPDSHPSDYL</sequence>
<accession>A0AAN7TXY9</accession>
<dbReference type="PANTHER" id="PTHR47219:SF9">
    <property type="entry name" value="GTPASE ACTIVATING PROTEIN AND CENTROSOME-ASSOCIATED, ISOFORM B"/>
    <property type="match status" value="1"/>
</dbReference>
<reference evidence="3 4" key="1">
    <citation type="submission" date="2023-11" db="EMBL/GenBank/DDBJ databases">
        <title>Dfirmibasis_genome.</title>
        <authorList>
            <person name="Edelbroek B."/>
            <person name="Kjellin J."/>
            <person name="Jerlstrom-Hultqvist J."/>
            <person name="Soderbom F."/>
        </authorList>
    </citation>
    <scope>NUCLEOTIDE SEQUENCE [LARGE SCALE GENOMIC DNA]</scope>
    <source>
        <strain evidence="3 4">TNS-C-14</strain>
    </source>
</reference>
<dbReference type="EMBL" id="JAVFKY010000004">
    <property type="protein sequence ID" value="KAK5577826.1"/>
    <property type="molecule type" value="Genomic_DNA"/>
</dbReference>
<dbReference type="FunFam" id="1.10.8.270:FF:000103">
    <property type="entry name" value="RabGAP"/>
    <property type="match status" value="1"/>
</dbReference>
<feature type="compositionally biased region" description="Low complexity" evidence="1">
    <location>
        <begin position="211"/>
        <end position="224"/>
    </location>
</feature>
<comment type="caution">
    <text evidence="3">The sequence shown here is derived from an EMBL/GenBank/DDBJ whole genome shotgun (WGS) entry which is preliminary data.</text>
</comment>
<dbReference type="PROSITE" id="PS50086">
    <property type="entry name" value="TBC_RABGAP"/>
    <property type="match status" value="1"/>
</dbReference>
<proteinExistence type="predicted"/>
<dbReference type="Gene3D" id="1.10.8.270">
    <property type="entry name" value="putative rabgap domain of human tbc1 domain family member 14 like domains"/>
    <property type="match status" value="1"/>
</dbReference>
<feature type="compositionally biased region" description="Low complexity" evidence="1">
    <location>
        <begin position="92"/>
        <end position="139"/>
    </location>
</feature>
<organism evidence="3 4">
    <name type="scientific">Dictyostelium firmibasis</name>
    <dbReference type="NCBI Taxonomy" id="79012"/>
    <lineage>
        <taxon>Eukaryota</taxon>
        <taxon>Amoebozoa</taxon>
        <taxon>Evosea</taxon>
        <taxon>Eumycetozoa</taxon>
        <taxon>Dictyostelia</taxon>
        <taxon>Dictyosteliales</taxon>
        <taxon>Dictyosteliaceae</taxon>
        <taxon>Dictyostelium</taxon>
    </lineage>
</organism>
<dbReference type="Gene3D" id="1.10.472.80">
    <property type="entry name" value="Ypt/Rab-GAP domain of gyp1p, domain 3"/>
    <property type="match status" value="1"/>
</dbReference>
<dbReference type="PANTHER" id="PTHR47219">
    <property type="entry name" value="RAB GTPASE-ACTIVATING PROTEIN 1-LIKE"/>
    <property type="match status" value="1"/>
</dbReference>
<dbReference type="GO" id="GO:0031267">
    <property type="term" value="F:small GTPase binding"/>
    <property type="evidence" value="ECO:0007669"/>
    <property type="project" value="TreeGrafter"/>
</dbReference>
<feature type="compositionally biased region" description="Low complexity" evidence="1">
    <location>
        <begin position="183"/>
        <end position="204"/>
    </location>
</feature>
<feature type="compositionally biased region" description="Acidic residues" evidence="1">
    <location>
        <begin position="81"/>
        <end position="91"/>
    </location>
</feature>
<dbReference type="InterPro" id="IPR035969">
    <property type="entry name" value="Rab-GAP_TBC_sf"/>
</dbReference>
<feature type="region of interest" description="Disordered" evidence="1">
    <location>
        <begin position="183"/>
        <end position="224"/>
    </location>
</feature>
<evidence type="ECO:0000313" key="3">
    <source>
        <dbReference type="EMBL" id="KAK5577826.1"/>
    </source>
</evidence>
<keyword evidence="4" id="KW-1185">Reference proteome</keyword>
<dbReference type="AlphaFoldDB" id="A0AAN7TXY9"/>
<gene>
    <name evidence="3" type="ORF">RB653_002774</name>
</gene>
<dbReference type="InterPro" id="IPR050302">
    <property type="entry name" value="Rab_GAP_TBC_domain"/>
</dbReference>
<evidence type="ECO:0000256" key="1">
    <source>
        <dbReference type="SAM" id="MobiDB-lite"/>
    </source>
</evidence>
<dbReference type="InterPro" id="IPR000195">
    <property type="entry name" value="Rab-GAP-TBC_dom"/>
</dbReference>
<dbReference type="GO" id="GO:0005096">
    <property type="term" value="F:GTPase activator activity"/>
    <property type="evidence" value="ECO:0007669"/>
    <property type="project" value="TreeGrafter"/>
</dbReference>
<dbReference type="Proteomes" id="UP001344447">
    <property type="component" value="Unassembled WGS sequence"/>
</dbReference>
<dbReference type="FunFam" id="1.10.472.80:FF:000180">
    <property type="match status" value="1"/>
</dbReference>
<feature type="domain" description="Rab-GAP TBC" evidence="2">
    <location>
        <begin position="288"/>
        <end position="474"/>
    </location>
</feature>
<dbReference type="SUPFAM" id="SSF47923">
    <property type="entry name" value="Ypt/Rab-GAP domain of gyp1p"/>
    <property type="match status" value="2"/>
</dbReference>
<evidence type="ECO:0000259" key="2">
    <source>
        <dbReference type="PROSITE" id="PS50086"/>
    </source>
</evidence>